<name>F0S5A6_PSESL</name>
<dbReference type="OrthoDB" id="9809599at2"/>
<dbReference type="KEGG" id="psn:Pedsa_1490"/>
<reference evidence="7 8" key="1">
    <citation type="journal article" date="2011" name="Stand. Genomic Sci.">
        <title>Complete genome sequence of the gliding, heparinolytic Pedobacter saltans type strain (113).</title>
        <authorList>
            <person name="Liolios K."/>
            <person name="Sikorski J."/>
            <person name="Lu M."/>
            <person name="Nolan M."/>
            <person name="Lapidus A."/>
            <person name="Lucas S."/>
            <person name="Hammon N."/>
            <person name="Deshpande S."/>
            <person name="Cheng J.F."/>
            <person name="Tapia R."/>
            <person name="Han C."/>
            <person name="Goodwin L."/>
            <person name="Pitluck S."/>
            <person name="Huntemann M."/>
            <person name="Ivanova N."/>
            <person name="Pagani I."/>
            <person name="Mavromatis K."/>
            <person name="Ovchinikova G."/>
            <person name="Pati A."/>
            <person name="Chen A."/>
            <person name="Palaniappan K."/>
            <person name="Land M."/>
            <person name="Hauser L."/>
            <person name="Brambilla E.M."/>
            <person name="Kotsyurbenko O."/>
            <person name="Rohde M."/>
            <person name="Tindall B.J."/>
            <person name="Abt B."/>
            <person name="Goker M."/>
            <person name="Detter J.C."/>
            <person name="Woyke T."/>
            <person name="Bristow J."/>
            <person name="Eisen J.A."/>
            <person name="Markowitz V."/>
            <person name="Hugenholtz P."/>
            <person name="Klenk H.P."/>
            <person name="Kyrpides N.C."/>
        </authorList>
    </citation>
    <scope>NUCLEOTIDE SEQUENCE [LARGE SCALE GENOMIC DNA]</scope>
    <source>
        <strain evidence="8">ATCC 51119 / DSM 12145 / JCM 21818 / LMG 10337 / NBRC 100064 / NCIMB 13643</strain>
    </source>
</reference>
<dbReference type="PANTHER" id="PTHR23514:SF13">
    <property type="entry name" value="INNER MEMBRANE PROTEIN YBJJ"/>
    <property type="match status" value="1"/>
</dbReference>
<dbReference type="GO" id="GO:0022857">
    <property type="term" value="F:transmembrane transporter activity"/>
    <property type="evidence" value="ECO:0007669"/>
    <property type="project" value="InterPro"/>
</dbReference>
<dbReference type="SUPFAM" id="SSF103473">
    <property type="entry name" value="MFS general substrate transporter"/>
    <property type="match status" value="1"/>
</dbReference>
<dbReference type="InterPro" id="IPR036259">
    <property type="entry name" value="MFS_trans_sf"/>
</dbReference>
<feature type="transmembrane region" description="Helical" evidence="5">
    <location>
        <begin position="243"/>
        <end position="264"/>
    </location>
</feature>
<keyword evidence="4 5" id="KW-0472">Membrane</keyword>
<dbReference type="Pfam" id="PF07690">
    <property type="entry name" value="MFS_1"/>
    <property type="match status" value="1"/>
</dbReference>
<feature type="transmembrane region" description="Helical" evidence="5">
    <location>
        <begin position="276"/>
        <end position="294"/>
    </location>
</feature>
<sequence length="388" mass="41310">MEGRKGRFGKSREILRLSIGAMFLLTGLCFASWASRIATIQQYLNLSEAALGGILLALPIGLMISLLVSGWALSRLGSKKLAIVGGIGYGLALCGIGLAESPIQLILVLMIFGFCSNAVNISINTQAVIAERFFEKPIMGTFHGLWSLAGFCGAGLGTLMVALHISPFYHFLIVLAIMVLVLILVGKYLKNDAVKKKEGSKTFVWPDKQLLTLGAIAFCSMICEGTMFDWSVVYFKKIIQPDIALVGLGYTGFMASMAIGRFISDYFAGKYGVLKIIQGSGILIAAGLLLAVIFPTFISALLGFLLVGFGVSSVVPMVYSAAGKSKVMSPGLALTAVSTIGFFGFLLGPPVIGFLAQLTSLRGSFLFVALMGITVYLIASMLKSKRGF</sequence>
<keyword evidence="2 5" id="KW-0812">Transmembrane</keyword>
<feature type="transmembrane region" description="Helical" evidence="5">
    <location>
        <begin position="81"/>
        <end position="99"/>
    </location>
</feature>
<accession>F0S5A6</accession>
<organism evidence="7 8">
    <name type="scientific">Pseudopedobacter saltans (strain ATCC 51119 / DSM 12145 / JCM 21818 / CCUG 39354 / LMG 10337 / NBRC 100064 / NCIMB 13643)</name>
    <name type="common">Pedobacter saltans</name>
    <dbReference type="NCBI Taxonomy" id="762903"/>
    <lineage>
        <taxon>Bacteria</taxon>
        <taxon>Pseudomonadati</taxon>
        <taxon>Bacteroidota</taxon>
        <taxon>Sphingobacteriia</taxon>
        <taxon>Sphingobacteriales</taxon>
        <taxon>Sphingobacteriaceae</taxon>
        <taxon>Pseudopedobacter</taxon>
    </lineage>
</organism>
<dbReference type="Gene3D" id="1.20.1250.20">
    <property type="entry name" value="MFS general substrate transporter like domains"/>
    <property type="match status" value="2"/>
</dbReference>
<dbReference type="EMBL" id="CP002545">
    <property type="protein sequence ID" value="ADY52051.1"/>
    <property type="molecule type" value="Genomic_DNA"/>
</dbReference>
<dbReference type="InterPro" id="IPR020846">
    <property type="entry name" value="MFS_dom"/>
</dbReference>
<dbReference type="PROSITE" id="PS50850">
    <property type="entry name" value="MFS"/>
    <property type="match status" value="1"/>
</dbReference>
<evidence type="ECO:0000256" key="4">
    <source>
        <dbReference type="ARBA" id="ARBA00023136"/>
    </source>
</evidence>
<evidence type="ECO:0000259" key="6">
    <source>
        <dbReference type="PROSITE" id="PS50850"/>
    </source>
</evidence>
<dbReference type="GO" id="GO:0016020">
    <property type="term" value="C:membrane"/>
    <property type="evidence" value="ECO:0007669"/>
    <property type="project" value="UniProtKB-SubCell"/>
</dbReference>
<dbReference type="Proteomes" id="UP000000310">
    <property type="component" value="Chromosome"/>
</dbReference>
<feature type="transmembrane region" description="Helical" evidence="5">
    <location>
        <begin position="144"/>
        <end position="163"/>
    </location>
</feature>
<dbReference type="CDD" id="cd17393">
    <property type="entry name" value="MFS_MosC_like"/>
    <property type="match status" value="1"/>
</dbReference>
<gene>
    <name evidence="7" type="ordered locus">Pedsa_1490</name>
</gene>
<evidence type="ECO:0000256" key="1">
    <source>
        <dbReference type="ARBA" id="ARBA00004141"/>
    </source>
</evidence>
<keyword evidence="3 5" id="KW-1133">Transmembrane helix</keyword>
<evidence type="ECO:0000256" key="2">
    <source>
        <dbReference type="ARBA" id="ARBA00022692"/>
    </source>
</evidence>
<evidence type="ECO:0000313" key="7">
    <source>
        <dbReference type="EMBL" id="ADY52051.1"/>
    </source>
</evidence>
<dbReference type="HOGENOM" id="CLU_035309_1_1_10"/>
<reference evidence="8" key="2">
    <citation type="submission" date="2011-02" db="EMBL/GenBank/DDBJ databases">
        <title>The complete genome of Pedobacter saltans DSM 12145.</title>
        <authorList>
            <consortium name="US DOE Joint Genome Institute (JGI-PGF)"/>
            <person name="Lucas S."/>
            <person name="Copeland A."/>
            <person name="Lapidus A."/>
            <person name="Bruce D."/>
            <person name="Goodwin L."/>
            <person name="Pitluck S."/>
            <person name="Kyrpides N."/>
            <person name="Mavromatis K."/>
            <person name="Pagani I."/>
            <person name="Ivanova N."/>
            <person name="Ovchinnikova G."/>
            <person name="Lu M."/>
            <person name="Detter J.C."/>
            <person name="Han C."/>
            <person name="Land M."/>
            <person name="Hauser L."/>
            <person name="Markowitz V."/>
            <person name="Cheng J.-F."/>
            <person name="Hugenholtz P."/>
            <person name="Woyke T."/>
            <person name="Wu D."/>
            <person name="Tindall B."/>
            <person name="Pomrenke H.G."/>
            <person name="Brambilla E."/>
            <person name="Klenk H.-P."/>
            <person name="Eisen J.A."/>
        </authorList>
    </citation>
    <scope>NUCLEOTIDE SEQUENCE [LARGE SCALE GENOMIC DNA]</scope>
    <source>
        <strain evidence="8">ATCC 51119 / DSM 12145 / JCM 21818 / LMG 10337 / NBRC 100064 / NCIMB 13643</strain>
    </source>
</reference>
<dbReference type="STRING" id="762903.Pedsa_1490"/>
<evidence type="ECO:0000313" key="8">
    <source>
        <dbReference type="Proteomes" id="UP000000310"/>
    </source>
</evidence>
<feature type="transmembrane region" description="Helical" evidence="5">
    <location>
        <begin position="210"/>
        <end position="231"/>
    </location>
</feature>
<feature type="domain" description="Major facilitator superfamily (MFS) profile" evidence="6">
    <location>
        <begin position="15"/>
        <end position="387"/>
    </location>
</feature>
<dbReference type="RefSeq" id="WP_013632550.1">
    <property type="nucleotide sequence ID" value="NC_015177.1"/>
</dbReference>
<dbReference type="InterPro" id="IPR011701">
    <property type="entry name" value="MFS"/>
</dbReference>
<feature type="transmembrane region" description="Helical" evidence="5">
    <location>
        <begin position="54"/>
        <end position="74"/>
    </location>
</feature>
<evidence type="ECO:0000256" key="5">
    <source>
        <dbReference type="SAM" id="Phobius"/>
    </source>
</evidence>
<proteinExistence type="predicted"/>
<dbReference type="PANTHER" id="PTHR23514">
    <property type="entry name" value="BYPASS OF STOP CODON PROTEIN 6"/>
    <property type="match status" value="1"/>
</dbReference>
<feature type="transmembrane region" description="Helical" evidence="5">
    <location>
        <begin position="105"/>
        <end position="123"/>
    </location>
</feature>
<feature type="transmembrane region" description="Helical" evidence="5">
    <location>
        <begin position="14"/>
        <end position="34"/>
    </location>
</feature>
<feature type="transmembrane region" description="Helical" evidence="5">
    <location>
        <begin position="169"/>
        <end position="189"/>
    </location>
</feature>
<feature type="transmembrane region" description="Helical" evidence="5">
    <location>
        <begin position="331"/>
        <end position="352"/>
    </location>
</feature>
<protein>
    <submittedName>
        <fullName evidence="7">Major facilitator superfamily MFS_1</fullName>
    </submittedName>
</protein>
<comment type="subcellular location">
    <subcellularLocation>
        <location evidence="1">Membrane</location>
        <topology evidence="1">Multi-pass membrane protein</topology>
    </subcellularLocation>
</comment>
<dbReference type="AlphaFoldDB" id="F0S5A6"/>
<keyword evidence="8" id="KW-1185">Reference proteome</keyword>
<evidence type="ECO:0000256" key="3">
    <source>
        <dbReference type="ARBA" id="ARBA00022989"/>
    </source>
</evidence>
<feature type="transmembrane region" description="Helical" evidence="5">
    <location>
        <begin position="364"/>
        <end position="382"/>
    </location>
</feature>
<dbReference type="InterPro" id="IPR051788">
    <property type="entry name" value="MFS_Transporter"/>
</dbReference>
<dbReference type="eggNOG" id="COG2223">
    <property type="taxonomic scope" value="Bacteria"/>
</dbReference>
<feature type="transmembrane region" description="Helical" evidence="5">
    <location>
        <begin position="300"/>
        <end position="319"/>
    </location>
</feature>